<keyword evidence="4" id="KW-1185">Reference proteome</keyword>
<name>A0A6V8MW43_9BACT</name>
<reference evidence="3" key="1">
    <citation type="submission" date="2020-06" db="EMBL/GenBank/DDBJ databases">
        <title>Draft genomic sequecing of Geomonas sp. Red736.</title>
        <authorList>
            <person name="Itoh H."/>
            <person name="Xu Z.X."/>
            <person name="Ushijima N."/>
            <person name="Masuda Y."/>
            <person name="Shiratori Y."/>
            <person name="Senoo K."/>
        </authorList>
    </citation>
    <scope>NUCLEOTIDE SEQUENCE [LARGE SCALE GENOMIC DNA]</scope>
    <source>
        <strain evidence="3">Red736</strain>
    </source>
</reference>
<dbReference type="AlphaFoldDB" id="A0A6V8MW43"/>
<sequence length="120" mass="13766">MPDTYEEVKKYVVTYYAGGTSSYEFRASIDLCRADNTLIAVLYFYRDPARMPAVDDQASSSRSFAWCFFPDRDFQNVLDLLRNEKPVYFRYITGVLNIGALTTSKEPVGEEEHSLLRPIA</sequence>
<dbReference type="RefSeq" id="WP_183347219.1">
    <property type="nucleotide sequence ID" value="NZ_BLXY01000003.1"/>
</dbReference>
<gene>
    <name evidence="1" type="ORF">GMPD_22110</name>
    <name evidence="2" type="ORF">M1B72_12705</name>
</gene>
<dbReference type="Proteomes" id="UP000568888">
    <property type="component" value="Unassembled WGS sequence"/>
</dbReference>
<reference evidence="1" key="2">
    <citation type="journal article" date="2021" name="Int. J. Syst. Evol. Microbiol.">
        <title>Geomonas silvestris sp. nov., Geomonas paludis sp. nov. and Geomonas limicola sp. nov., isolated from terrestrial environments, and emended description of the genus Geomonas.</title>
        <authorList>
            <person name="Itoh H."/>
            <person name="Xu Z."/>
            <person name="Masuda Y."/>
            <person name="Ushijima N."/>
            <person name="Hayakawa C."/>
            <person name="Shiratori Y."/>
            <person name="Senoo K."/>
        </authorList>
    </citation>
    <scope>NUCLEOTIDE SEQUENCE</scope>
    <source>
        <strain evidence="1">Red736</strain>
    </source>
</reference>
<evidence type="ECO:0000313" key="4">
    <source>
        <dbReference type="Proteomes" id="UP000831485"/>
    </source>
</evidence>
<dbReference type="Proteomes" id="UP000831485">
    <property type="component" value="Chromosome"/>
</dbReference>
<protein>
    <submittedName>
        <fullName evidence="1">Uncharacterized protein</fullName>
    </submittedName>
</protein>
<dbReference type="EMBL" id="BLXY01000003">
    <property type="protein sequence ID" value="GFO64292.1"/>
    <property type="molecule type" value="Genomic_DNA"/>
</dbReference>
<reference evidence="2" key="3">
    <citation type="submission" date="2022-04" db="EMBL/GenBank/DDBJ databases">
        <authorList>
            <person name="Liu G."/>
        </authorList>
    </citation>
    <scope>NUCLEOTIDE SEQUENCE</scope>
    <source>
        <strain evidence="2">RG22</strain>
    </source>
</reference>
<organism evidence="1 3">
    <name type="scientific">Geomonas paludis</name>
    <dbReference type="NCBI Taxonomy" id="2740185"/>
    <lineage>
        <taxon>Bacteria</taxon>
        <taxon>Pseudomonadati</taxon>
        <taxon>Thermodesulfobacteriota</taxon>
        <taxon>Desulfuromonadia</taxon>
        <taxon>Geobacterales</taxon>
        <taxon>Geobacteraceae</taxon>
        <taxon>Geomonas</taxon>
    </lineage>
</organism>
<dbReference type="EMBL" id="CP096574">
    <property type="protein sequence ID" value="UPU34310.1"/>
    <property type="molecule type" value="Genomic_DNA"/>
</dbReference>
<accession>A0A6V8MW43</accession>
<evidence type="ECO:0000313" key="1">
    <source>
        <dbReference type="EMBL" id="GFO64292.1"/>
    </source>
</evidence>
<proteinExistence type="predicted"/>
<evidence type="ECO:0000313" key="3">
    <source>
        <dbReference type="Proteomes" id="UP000568888"/>
    </source>
</evidence>
<evidence type="ECO:0000313" key="2">
    <source>
        <dbReference type="EMBL" id="UPU34310.1"/>
    </source>
</evidence>